<evidence type="ECO:0000313" key="1">
    <source>
        <dbReference type="EMBL" id="KKK47351.1"/>
    </source>
</evidence>
<protein>
    <submittedName>
        <fullName evidence="1">Uncharacterized protein</fullName>
    </submittedName>
</protein>
<reference evidence="1" key="1">
    <citation type="journal article" date="2015" name="Nature">
        <title>Complex archaea that bridge the gap between prokaryotes and eukaryotes.</title>
        <authorList>
            <person name="Spang A."/>
            <person name="Saw J.H."/>
            <person name="Jorgensen S.L."/>
            <person name="Zaremba-Niedzwiedzka K."/>
            <person name="Martijn J."/>
            <person name="Lind A.E."/>
            <person name="van Eijk R."/>
            <person name="Schleper C."/>
            <person name="Guy L."/>
            <person name="Ettema T.J."/>
        </authorList>
    </citation>
    <scope>NUCLEOTIDE SEQUENCE</scope>
</reference>
<gene>
    <name evidence="1" type="ORF">LCGC14_3156070</name>
</gene>
<comment type="caution">
    <text evidence="1">The sequence shown here is derived from an EMBL/GenBank/DDBJ whole genome shotgun (WGS) entry which is preliminary data.</text>
</comment>
<name>A0A0F8YH69_9ZZZZ</name>
<feature type="non-terminal residue" evidence="1">
    <location>
        <position position="1"/>
    </location>
</feature>
<accession>A0A0F8YH69</accession>
<dbReference type="AlphaFoldDB" id="A0A0F8YH69"/>
<sequence>AEYDAIVRAAAELGRLGHVSPLTTIDIPAGEGFRREGEKHFGFWAVSGDFTDAGFERFASMARSIVDSLNRDRGTAILLNINPAQTQAIVHGVID</sequence>
<proteinExistence type="predicted"/>
<organism evidence="1">
    <name type="scientific">marine sediment metagenome</name>
    <dbReference type="NCBI Taxonomy" id="412755"/>
    <lineage>
        <taxon>unclassified sequences</taxon>
        <taxon>metagenomes</taxon>
        <taxon>ecological metagenomes</taxon>
    </lineage>
</organism>
<dbReference type="EMBL" id="LAZR01069621">
    <property type="protein sequence ID" value="KKK47351.1"/>
    <property type="molecule type" value="Genomic_DNA"/>
</dbReference>